<dbReference type="SUPFAM" id="SSF55729">
    <property type="entry name" value="Acyl-CoA N-acyltransferases (Nat)"/>
    <property type="match status" value="1"/>
</dbReference>
<evidence type="ECO:0000259" key="3">
    <source>
        <dbReference type="PROSITE" id="PS51186"/>
    </source>
</evidence>
<evidence type="ECO:0000313" key="4">
    <source>
        <dbReference type="EMBL" id="QFQ02798.1"/>
    </source>
</evidence>
<dbReference type="AlphaFoldDB" id="A0A5J6Z733"/>
<dbReference type="EC" id="2.3.1.183" evidence="4"/>
<keyword evidence="1 4" id="KW-0808">Transferase</keyword>
<dbReference type="RefSeq" id="WP_236640511.1">
    <property type="nucleotide sequence ID" value="NZ_CP045032.1"/>
</dbReference>
<dbReference type="PANTHER" id="PTHR43072">
    <property type="entry name" value="N-ACETYLTRANSFERASE"/>
    <property type="match status" value="1"/>
</dbReference>
<keyword evidence="2 4" id="KW-0012">Acyltransferase</keyword>
<sequence>MSSAEKAAVSIRPMTEDDYPQVQAILQSGMDTGEATYERKAPEWPNFTENRLMNLAFVAEEKDSEHAKILGWVTASPISHREVFRGVIEDSIYVSENAAGKGVAGQLLDHLLKSAAEQGYWAMHSHIFPDNVGSVKLHESRGFTPVGVLHSMSMMDYGPKAGTWRDNLLMEVVLERGPAWEAFQNRNEEDKTQPCDCED</sequence>
<proteinExistence type="predicted"/>
<evidence type="ECO:0000313" key="5">
    <source>
        <dbReference type="Proteomes" id="UP000326711"/>
    </source>
</evidence>
<evidence type="ECO:0000256" key="1">
    <source>
        <dbReference type="ARBA" id="ARBA00022679"/>
    </source>
</evidence>
<dbReference type="Pfam" id="PF00583">
    <property type="entry name" value="Acetyltransf_1"/>
    <property type="match status" value="1"/>
</dbReference>
<keyword evidence="5" id="KW-1185">Reference proteome</keyword>
<dbReference type="EMBL" id="CP045032">
    <property type="protein sequence ID" value="QFQ02798.1"/>
    <property type="molecule type" value="Genomic_DNA"/>
</dbReference>
<reference evidence="5" key="1">
    <citation type="submission" date="2019-10" db="EMBL/GenBank/DDBJ databases">
        <title>Complete genome sequence of Corynebacterium urogenitalis DSM 108747, isolated from the genital tract of a cow.</title>
        <authorList>
            <person name="Ruckert C."/>
            <person name="Ballas P."/>
            <person name="Wagener K."/>
            <person name="Drillich M."/>
            <person name="Kaempfer P."/>
            <person name="Busse H.-J."/>
            <person name="Ehling-Schulz M."/>
        </authorList>
    </citation>
    <scope>NUCLEOTIDE SEQUENCE [LARGE SCALE GENOMIC DNA]</scope>
    <source>
        <strain evidence="5">LMM 1652</strain>
    </source>
</reference>
<dbReference type="CDD" id="cd04301">
    <property type="entry name" value="NAT_SF"/>
    <property type="match status" value="1"/>
</dbReference>
<dbReference type="Gene3D" id="3.40.630.30">
    <property type="match status" value="1"/>
</dbReference>
<dbReference type="PROSITE" id="PS51186">
    <property type="entry name" value="GNAT"/>
    <property type="match status" value="1"/>
</dbReference>
<dbReference type="InterPro" id="IPR016181">
    <property type="entry name" value="Acyl_CoA_acyltransferase"/>
</dbReference>
<dbReference type="Proteomes" id="UP000326711">
    <property type="component" value="Chromosome"/>
</dbReference>
<name>A0A5J6Z733_9CORY</name>
<dbReference type="KEGG" id="cuo:CUROG_07225"/>
<dbReference type="GO" id="GO:0102971">
    <property type="term" value="F:phosphinothricin N-acetyltransferase activity"/>
    <property type="evidence" value="ECO:0007669"/>
    <property type="project" value="UniProtKB-EC"/>
</dbReference>
<protein>
    <submittedName>
        <fullName evidence="4">Phosphinothricin N-acetyltransferase</fullName>
        <ecNumber evidence="4">2.3.1.183</ecNumber>
    </submittedName>
</protein>
<feature type="domain" description="N-acetyltransferase" evidence="3">
    <location>
        <begin position="9"/>
        <end position="175"/>
    </location>
</feature>
<organism evidence="4 5">
    <name type="scientific">Corynebacterium urogenitale</name>
    <dbReference type="NCBI Taxonomy" id="2487892"/>
    <lineage>
        <taxon>Bacteria</taxon>
        <taxon>Bacillati</taxon>
        <taxon>Actinomycetota</taxon>
        <taxon>Actinomycetes</taxon>
        <taxon>Mycobacteriales</taxon>
        <taxon>Corynebacteriaceae</taxon>
        <taxon>Corynebacterium</taxon>
    </lineage>
</organism>
<dbReference type="PANTHER" id="PTHR43072:SF23">
    <property type="entry name" value="UPF0039 PROTEIN C11D3.02C"/>
    <property type="match status" value="1"/>
</dbReference>
<evidence type="ECO:0000256" key="2">
    <source>
        <dbReference type="ARBA" id="ARBA00023315"/>
    </source>
</evidence>
<accession>A0A5J6Z733</accession>
<gene>
    <name evidence="4" type="primary">bar</name>
    <name evidence="4" type="ORF">CUROG_07225</name>
</gene>
<dbReference type="InterPro" id="IPR000182">
    <property type="entry name" value="GNAT_dom"/>
</dbReference>